<dbReference type="Gene3D" id="1.10.441.10">
    <property type="entry name" value="Phosphomannose Isomerase, domain 2"/>
    <property type="match status" value="1"/>
</dbReference>
<dbReference type="InterPro" id="IPR011051">
    <property type="entry name" value="RmlC_Cupin_sf"/>
</dbReference>
<evidence type="ECO:0000256" key="5">
    <source>
        <dbReference type="ARBA" id="ARBA00022833"/>
    </source>
</evidence>
<accession>A0A6N7ZDW4</accession>
<dbReference type="NCBIfam" id="TIGR00218">
    <property type="entry name" value="manA"/>
    <property type="match status" value="1"/>
</dbReference>
<evidence type="ECO:0000256" key="8">
    <source>
        <dbReference type="PIRSR" id="PIRSR001480-2"/>
    </source>
</evidence>
<keyword evidence="5 8" id="KW-0862">Zinc</keyword>
<feature type="binding site" evidence="8">
    <location>
        <position position="138"/>
    </location>
    <ligand>
        <name>Zn(2+)</name>
        <dbReference type="ChEBI" id="CHEBI:29105"/>
    </ligand>
</feature>
<dbReference type="GO" id="GO:0005829">
    <property type="term" value="C:cytosol"/>
    <property type="evidence" value="ECO:0007669"/>
    <property type="project" value="TreeGrafter"/>
</dbReference>
<feature type="binding site" evidence="8">
    <location>
        <position position="136"/>
    </location>
    <ligand>
        <name>Zn(2+)</name>
        <dbReference type="ChEBI" id="CHEBI:29105"/>
    </ligand>
</feature>
<evidence type="ECO:0000256" key="7">
    <source>
        <dbReference type="PIRSR" id="PIRSR001480-1"/>
    </source>
</evidence>
<reference evidence="11 12" key="1">
    <citation type="submission" date="2019-11" db="EMBL/GenBank/DDBJ databases">
        <title>Cellulosimicrobium composti sp. nov. isolated from a compost.</title>
        <authorList>
            <person name="Yang Y."/>
        </authorList>
    </citation>
    <scope>NUCLEOTIDE SEQUENCE [LARGE SCALE GENOMIC DNA]</scope>
    <source>
        <strain evidence="11 12">BIT-GX5</strain>
    </source>
</reference>
<protein>
    <recommendedName>
        <fullName evidence="3">mannose-6-phosphate isomerase</fullName>
        <ecNumber evidence="3">5.3.1.8</ecNumber>
    </recommendedName>
</protein>
<evidence type="ECO:0000256" key="3">
    <source>
        <dbReference type="ARBA" id="ARBA00011956"/>
    </source>
</evidence>
<dbReference type="InterPro" id="IPR046457">
    <property type="entry name" value="PMI_typeI_cat"/>
</dbReference>
<dbReference type="EC" id="5.3.1.8" evidence="3"/>
<comment type="similarity">
    <text evidence="2">Belongs to the mannose-6-phosphate isomerase type 1 family.</text>
</comment>
<dbReference type="RefSeq" id="WP_155097861.1">
    <property type="nucleotide sequence ID" value="NZ_WMKA01000001.1"/>
</dbReference>
<comment type="cofactor">
    <cofactor evidence="8">
        <name>Zn(2+)</name>
        <dbReference type="ChEBI" id="CHEBI:29105"/>
    </cofactor>
    <text evidence="8">Binds 1 zinc ion per subunit.</text>
</comment>
<feature type="domain" description="Phosphomannose isomerase type I catalytic" evidence="10">
    <location>
        <begin position="30"/>
        <end position="188"/>
    </location>
</feature>
<comment type="caution">
    <text evidence="11">The sequence shown here is derived from an EMBL/GenBank/DDBJ whole genome shotgun (WGS) entry which is preliminary data.</text>
</comment>
<feature type="binding site" evidence="8">
    <location>
        <position position="310"/>
    </location>
    <ligand>
        <name>Zn(2+)</name>
        <dbReference type="ChEBI" id="CHEBI:29105"/>
    </ligand>
</feature>
<dbReference type="AlphaFoldDB" id="A0A6N7ZDW4"/>
<feature type="region of interest" description="Disordered" evidence="9">
    <location>
        <begin position="1"/>
        <end position="21"/>
    </location>
</feature>
<feature type="binding site" evidence="8">
    <location>
        <position position="173"/>
    </location>
    <ligand>
        <name>Zn(2+)</name>
        <dbReference type="ChEBI" id="CHEBI:29105"/>
    </ligand>
</feature>
<dbReference type="GO" id="GO:0009298">
    <property type="term" value="P:GDP-mannose biosynthetic process"/>
    <property type="evidence" value="ECO:0007669"/>
    <property type="project" value="InterPro"/>
</dbReference>
<evidence type="ECO:0000313" key="11">
    <source>
        <dbReference type="EMBL" id="MTG87450.1"/>
    </source>
</evidence>
<dbReference type="InterPro" id="IPR014710">
    <property type="entry name" value="RmlC-like_jellyroll"/>
</dbReference>
<gene>
    <name evidence="11" type="primary">manA</name>
    <name evidence="11" type="ORF">GJV82_00525</name>
</gene>
<dbReference type="Pfam" id="PF20511">
    <property type="entry name" value="PMI_typeI_cat"/>
    <property type="match status" value="1"/>
</dbReference>
<feature type="compositionally biased region" description="Basic and acidic residues" evidence="9">
    <location>
        <begin position="250"/>
        <end position="269"/>
    </location>
</feature>
<dbReference type="GO" id="GO:0008270">
    <property type="term" value="F:zinc ion binding"/>
    <property type="evidence" value="ECO:0007669"/>
    <property type="project" value="InterPro"/>
</dbReference>
<proteinExistence type="inferred from homology"/>
<sequence length="449" mass="47304">MTSEADERGEPTGAPASVDVSAAARPPAFYRLENTVQPYDWGSTSAIQDLLGVEPDGRPAAELWMGAHPLAPSRVVPDGALRPGEGAPSGAGPGTLVDLVRTDPVRVLGQRVLDQYGPRLPFLLKVLAAERALSLQVHPRPHLARAGFNRENREGVARDSPLRSFHDDQHKPEMVVALTRFEGLSGFRRPRRILELLDGLDGGLVARMRAALEARPTEAGVREAFTLALHARSEPDLAADLARTVASVRARAERGPDDGGRGRSSRRADTTVLALAEQHPGDPGAVVSLMLNRVTLAPGESMFVPSGHVHAYLSGCAVEIMASSDNVLRAGLTRKLVDVDALLECATCTPGPAARPRVIDDGTGLTTYRPPVAEFALRAGRVAGDEAVPLPDAGPRVVLCLDGSVSLAGADHGASVRTVLARGESVFVPHATGAVAVRGEGRVVVAYVP</sequence>
<name>A0A6N7ZDW4_9MICO</name>
<dbReference type="GO" id="GO:0004476">
    <property type="term" value="F:mannose-6-phosphate isomerase activity"/>
    <property type="evidence" value="ECO:0007669"/>
    <property type="project" value="UniProtKB-EC"/>
</dbReference>
<evidence type="ECO:0000256" key="9">
    <source>
        <dbReference type="SAM" id="MobiDB-lite"/>
    </source>
</evidence>
<feature type="region of interest" description="Disordered" evidence="9">
    <location>
        <begin position="248"/>
        <end position="269"/>
    </location>
</feature>
<keyword evidence="4 8" id="KW-0479">Metal-binding</keyword>
<dbReference type="InterPro" id="IPR016305">
    <property type="entry name" value="Mannose-6-P_Isomerase"/>
</dbReference>
<evidence type="ECO:0000256" key="6">
    <source>
        <dbReference type="ARBA" id="ARBA00023235"/>
    </source>
</evidence>
<dbReference type="PANTHER" id="PTHR10309:SF0">
    <property type="entry name" value="MANNOSE-6-PHOSPHATE ISOMERASE"/>
    <property type="match status" value="1"/>
</dbReference>
<dbReference type="InterPro" id="IPR001250">
    <property type="entry name" value="Man6P_Isoase-1"/>
</dbReference>
<dbReference type="PIRSF" id="PIRSF001480">
    <property type="entry name" value="Mannose-6-phosphate_isomerase"/>
    <property type="match status" value="1"/>
</dbReference>
<dbReference type="EMBL" id="WMKA01000001">
    <property type="protein sequence ID" value="MTG87450.1"/>
    <property type="molecule type" value="Genomic_DNA"/>
</dbReference>
<evidence type="ECO:0000256" key="2">
    <source>
        <dbReference type="ARBA" id="ARBA00010772"/>
    </source>
</evidence>
<dbReference type="CDD" id="cd07011">
    <property type="entry name" value="cupin_PMI_type_I_N"/>
    <property type="match status" value="1"/>
</dbReference>
<keyword evidence="6 11" id="KW-0413">Isomerase</keyword>
<feature type="compositionally biased region" description="Basic and acidic residues" evidence="9">
    <location>
        <begin position="1"/>
        <end position="10"/>
    </location>
</feature>
<dbReference type="GO" id="GO:0005975">
    <property type="term" value="P:carbohydrate metabolic process"/>
    <property type="evidence" value="ECO:0007669"/>
    <property type="project" value="InterPro"/>
</dbReference>
<organism evidence="11 12">
    <name type="scientific">Cellulosimicrobium composti</name>
    <dbReference type="NCBI Taxonomy" id="2672572"/>
    <lineage>
        <taxon>Bacteria</taxon>
        <taxon>Bacillati</taxon>
        <taxon>Actinomycetota</taxon>
        <taxon>Actinomycetes</taxon>
        <taxon>Micrococcales</taxon>
        <taxon>Promicromonosporaceae</taxon>
        <taxon>Cellulosimicrobium</taxon>
    </lineage>
</organism>
<dbReference type="PRINTS" id="PR00714">
    <property type="entry name" value="MAN6PISMRASE"/>
</dbReference>
<comment type="catalytic activity">
    <reaction evidence="1">
        <text>D-mannose 6-phosphate = D-fructose 6-phosphate</text>
        <dbReference type="Rhea" id="RHEA:12356"/>
        <dbReference type="ChEBI" id="CHEBI:58735"/>
        <dbReference type="ChEBI" id="CHEBI:61527"/>
        <dbReference type="EC" id="5.3.1.8"/>
    </reaction>
</comment>
<feature type="active site" evidence="7">
    <location>
        <position position="329"/>
    </location>
</feature>
<evidence type="ECO:0000256" key="4">
    <source>
        <dbReference type="ARBA" id="ARBA00022723"/>
    </source>
</evidence>
<dbReference type="Gene3D" id="2.60.120.10">
    <property type="entry name" value="Jelly Rolls"/>
    <property type="match status" value="2"/>
</dbReference>
<dbReference type="PANTHER" id="PTHR10309">
    <property type="entry name" value="MANNOSE-6-PHOSPHATE ISOMERASE"/>
    <property type="match status" value="1"/>
</dbReference>
<dbReference type="SUPFAM" id="SSF51182">
    <property type="entry name" value="RmlC-like cupins"/>
    <property type="match status" value="1"/>
</dbReference>
<evidence type="ECO:0000259" key="10">
    <source>
        <dbReference type="Pfam" id="PF20511"/>
    </source>
</evidence>
<dbReference type="Proteomes" id="UP000440668">
    <property type="component" value="Unassembled WGS sequence"/>
</dbReference>
<evidence type="ECO:0000313" key="12">
    <source>
        <dbReference type="Proteomes" id="UP000440668"/>
    </source>
</evidence>
<evidence type="ECO:0000256" key="1">
    <source>
        <dbReference type="ARBA" id="ARBA00000757"/>
    </source>
</evidence>